<evidence type="ECO:0000313" key="3">
    <source>
        <dbReference type="Proteomes" id="UP000298471"/>
    </source>
</evidence>
<feature type="domain" description="Glycosyl transferase family 25" evidence="1">
    <location>
        <begin position="48"/>
        <end position="204"/>
    </location>
</feature>
<evidence type="ECO:0000313" key="2">
    <source>
        <dbReference type="EMBL" id="TGE21071.1"/>
    </source>
</evidence>
<evidence type="ECO:0000259" key="1">
    <source>
        <dbReference type="Pfam" id="PF01755"/>
    </source>
</evidence>
<dbReference type="Pfam" id="PF01755">
    <property type="entry name" value="Glyco_transf_25"/>
    <property type="match status" value="1"/>
</dbReference>
<name>A0A4Z0PVR9_9BACT</name>
<reference evidence="2 3" key="1">
    <citation type="submission" date="2019-04" db="EMBL/GenBank/DDBJ databases">
        <authorList>
            <person name="Feng G."/>
            <person name="Zhang J."/>
            <person name="Zhu H."/>
        </authorList>
    </citation>
    <scope>NUCLEOTIDE SEQUENCE [LARGE SCALE GENOMIC DNA]</scope>
    <source>
        <strain evidence="2 3">9PBR-1</strain>
    </source>
</reference>
<dbReference type="InterPro" id="IPR002654">
    <property type="entry name" value="Glyco_trans_25"/>
</dbReference>
<dbReference type="RefSeq" id="WP_135398824.1">
    <property type="nucleotide sequence ID" value="NZ_SRMB01000007.1"/>
</dbReference>
<dbReference type="AlphaFoldDB" id="A0A4Z0PVR9"/>
<dbReference type="Proteomes" id="UP000298471">
    <property type="component" value="Unassembled WGS sequence"/>
</dbReference>
<comment type="caution">
    <text evidence="2">The sequence shown here is derived from an EMBL/GenBank/DDBJ whole genome shotgun (WGS) entry which is preliminary data.</text>
</comment>
<dbReference type="EMBL" id="SRMB01000007">
    <property type="protein sequence ID" value="TGE21071.1"/>
    <property type="molecule type" value="Genomic_DNA"/>
</dbReference>
<sequence length="249" mass="29397">MIYLLQKYLYNAFAHYTIKNRIEYLKLILRIRKPTNIKKQTGNYIISNTYIISLQDHINRRESFLKHLIAERKKFSFIKAIEGKTPYYKDIPISRRSYNYLNKGSIGYWLSHYKTWAIALNQHNNCSIIFEDDIVLVDNFYEKLDKAIKIIPNDFDILYLNSGNKQMRNYRYIVNSIFFIPYQIRNGAYAYVISRSGIDKLMHYVPGVRVTRGGIDSAIGALIRNNMINAYHLIDPLCWVNFSYVSSTK</sequence>
<proteinExistence type="predicted"/>
<gene>
    <name evidence="2" type="ORF">E5K02_23965</name>
</gene>
<dbReference type="OrthoDB" id="881563at2"/>
<accession>A0A4Z0PVR9</accession>
<protein>
    <recommendedName>
        <fullName evidence="1">Glycosyl transferase family 25 domain-containing protein</fullName>
    </recommendedName>
</protein>
<keyword evidence="3" id="KW-1185">Reference proteome</keyword>
<organism evidence="2 3">
    <name type="scientific">Hymenobacter metallicola</name>
    <dbReference type="NCBI Taxonomy" id="2563114"/>
    <lineage>
        <taxon>Bacteria</taxon>
        <taxon>Pseudomonadati</taxon>
        <taxon>Bacteroidota</taxon>
        <taxon>Cytophagia</taxon>
        <taxon>Cytophagales</taxon>
        <taxon>Hymenobacteraceae</taxon>
        <taxon>Hymenobacter</taxon>
    </lineage>
</organism>